<dbReference type="Proteomes" id="UP000578000">
    <property type="component" value="Unassembled WGS sequence"/>
</dbReference>
<sequence length="105" mass="11887">MAFNKTTSLKRRLSLSEGTFLLIVRQNDEVSVLLGESPGRFATQAGPRRHARHQTRVNADIPQFLLNLRPGTIAHVIVRPERYPGRPTWPVQTVAYAPYSFLAFD</sequence>
<dbReference type="AlphaFoldDB" id="A0A841QJP6"/>
<evidence type="ECO:0000313" key="2">
    <source>
        <dbReference type="Proteomes" id="UP000578000"/>
    </source>
</evidence>
<keyword evidence="2" id="KW-1185">Reference proteome</keyword>
<proteinExistence type="predicted"/>
<protein>
    <submittedName>
        <fullName evidence="1">Uncharacterized protein</fullName>
    </submittedName>
</protein>
<evidence type="ECO:0000313" key="1">
    <source>
        <dbReference type="EMBL" id="MBB6458821.1"/>
    </source>
</evidence>
<comment type="caution">
    <text evidence="1">The sequence shown here is derived from an EMBL/GenBank/DDBJ whole genome shotgun (WGS) entry which is preliminary data.</text>
</comment>
<gene>
    <name evidence="1" type="ORF">HNR55_003441</name>
</gene>
<organism evidence="1 2">
    <name type="scientific">Acetobacter lovaniensis</name>
    <dbReference type="NCBI Taxonomy" id="104100"/>
    <lineage>
        <taxon>Bacteria</taxon>
        <taxon>Pseudomonadati</taxon>
        <taxon>Pseudomonadota</taxon>
        <taxon>Alphaproteobacteria</taxon>
        <taxon>Acetobacterales</taxon>
        <taxon>Acetobacteraceae</taxon>
        <taxon>Acetobacter</taxon>
    </lineage>
</organism>
<accession>A0A841QJP6</accession>
<dbReference type="EMBL" id="JACHIE010000042">
    <property type="protein sequence ID" value="MBB6458821.1"/>
    <property type="molecule type" value="Genomic_DNA"/>
</dbReference>
<name>A0A841QJP6_9PROT</name>
<reference evidence="1 2" key="1">
    <citation type="submission" date="2020-08" db="EMBL/GenBank/DDBJ databases">
        <title>Genomic Encyclopedia of Type Strains, Phase IV (KMG-IV): sequencing the most valuable type-strain genomes for metagenomic binning, comparative biology and taxonomic classification.</title>
        <authorList>
            <person name="Goeker M."/>
        </authorList>
    </citation>
    <scope>NUCLEOTIDE SEQUENCE [LARGE SCALE GENOMIC DNA]</scope>
    <source>
        <strain evidence="1 2">DSM 4491</strain>
    </source>
</reference>